<dbReference type="AlphaFoldDB" id="A0A2U8E1X4"/>
<evidence type="ECO:0000313" key="2">
    <source>
        <dbReference type="EMBL" id="AWI08786.1"/>
    </source>
</evidence>
<reference evidence="2 3" key="1">
    <citation type="journal article" date="2018" name="Syst. Appl. Microbiol.">
        <title>Ereboglobus luteus gen. nov. sp. nov. from cockroach guts, and new insights into the oxygen relationship of the genera Opitutus and Didymococcus (Verrucomicrobia: Opitutaceae).</title>
        <authorList>
            <person name="Tegtmeier D."/>
            <person name="Belitz A."/>
            <person name="Radek R."/>
            <person name="Heimerl T."/>
            <person name="Brune A."/>
        </authorList>
    </citation>
    <scope>NUCLEOTIDE SEQUENCE [LARGE SCALE GENOMIC DNA]</scope>
    <source>
        <strain evidence="2 3">Ho45</strain>
    </source>
</reference>
<protein>
    <submittedName>
        <fullName evidence="2">Uncharacterized protein</fullName>
    </submittedName>
</protein>
<evidence type="ECO:0000313" key="3">
    <source>
        <dbReference type="Proteomes" id="UP000244896"/>
    </source>
</evidence>
<keyword evidence="1" id="KW-0472">Membrane</keyword>
<accession>A0A2U8E1X4</accession>
<name>A0A2U8E1X4_9BACT</name>
<proteinExistence type="predicted"/>
<keyword evidence="3" id="KW-1185">Reference proteome</keyword>
<evidence type="ECO:0000256" key="1">
    <source>
        <dbReference type="SAM" id="Phobius"/>
    </source>
</evidence>
<organism evidence="2 3">
    <name type="scientific">Ereboglobus luteus</name>
    <dbReference type="NCBI Taxonomy" id="1796921"/>
    <lineage>
        <taxon>Bacteria</taxon>
        <taxon>Pseudomonadati</taxon>
        <taxon>Verrucomicrobiota</taxon>
        <taxon>Opitutia</taxon>
        <taxon>Opitutales</taxon>
        <taxon>Opitutaceae</taxon>
        <taxon>Ereboglobus</taxon>
    </lineage>
</organism>
<sequence length="67" mass="7774">MVMPNVTHIENPTSFRRPNSKKITVAVRFLLFRALVRCGFLCPFIPYLTFFIPHSAFRVPHSIPSAW</sequence>
<keyword evidence="1" id="KW-0812">Transmembrane</keyword>
<dbReference type="Proteomes" id="UP000244896">
    <property type="component" value="Chromosome"/>
</dbReference>
<keyword evidence="1" id="KW-1133">Transmembrane helix</keyword>
<dbReference type="KEGG" id="elut:CKA38_05525"/>
<feature type="transmembrane region" description="Helical" evidence="1">
    <location>
        <begin position="30"/>
        <end position="52"/>
    </location>
</feature>
<gene>
    <name evidence="2" type="ORF">CKA38_05525</name>
</gene>
<dbReference type="EMBL" id="CP023004">
    <property type="protein sequence ID" value="AWI08786.1"/>
    <property type="molecule type" value="Genomic_DNA"/>
</dbReference>